<feature type="compositionally biased region" description="Acidic residues" evidence="6">
    <location>
        <begin position="1572"/>
        <end position="1595"/>
    </location>
</feature>
<dbReference type="InterPro" id="IPR028078">
    <property type="entry name" value="ACDC"/>
</dbReference>
<feature type="region of interest" description="Disordered" evidence="6">
    <location>
        <begin position="1358"/>
        <end position="1385"/>
    </location>
</feature>
<dbReference type="OMA" id="WMNNAAL"/>
<evidence type="ECO:0000256" key="2">
    <source>
        <dbReference type="ARBA" id="ARBA00023015"/>
    </source>
</evidence>
<feature type="region of interest" description="Disordered" evidence="6">
    <location>
        <begin position="115"/>
        <end position="135"/>
    </location>
</feature>
<accession>U6GTI5</accession>
<keyword evidence="2" id="KW-0805">Transcription regulation</keyword>
<feature type="domain" description="AP2/ERF" evidence="7">
    <location>
        <begin position="1096"/>
        <end position="1149"/>
    </location>
</feature>
<feature type="region of interest" description="Disordered" evidence="6">
    <location>
        <begin position="910"/>
        <end position="967"/>
    </location>
</feature>
<dbReference type="EMBL" id="HG673425">
    <property type="protein sequence ID" value="CDI83490.1"/>
    <property type="molecule type" value="Genomic_DNA"/>
</dbReference>
<feature type="compositionally biased region" description="Polar residues" evidence="6">
    <location>
        <begin position="591"/>
        <end position="601"/>
    </location>
</feature>
<dbReference type="RefSeq" id="XP_013247395.1">
    <property type="nucleotide sequence ID" value="XM_013391941.1"/>
</dbReference>
<sequence length="1671" mass="175332">MREYPRAAPAAGNEPKCNSPRTLVSAPELVEVSPLMRSCIFGFNTHVAELPSSATDIKAEDSSLLMSQEGETASEMAVRRALFAHLPEELKCNTSLDEGAGTNGSRSHALLRTPSADAHREDPTALAQDGGSPQQFNGVLPSELRARLTALSHEVATRQTDCKESRFTTRPACRKGRHAIRKAAVAMHAAHPFVELEHRFSGSPRSATPPATPTCADDKTSVLLSPCDIRAASDARSPRESEDGSGPAKGALLQALGMAIQKLDDNGTADPRCSPVGESCFVVPPAASLPSAEGGCDGSLHASDVAASLEVSDVEKDVSPGAPFFCGSTFALPHFADGSCQQTEDIIEPVRSWTSIGDKPATTGSGGAGAVRLPLDAGGVFSEVQLTILTLIEDLHSATCCCAAASNPEPCSCCIGASVLLKSKWMNNAALTSVLRNAGFYGKAASARECPGTISQPHTILRGRSPSPFPAKRSLAAGPDSATSTSVDECPAPTRCAESSRRIEGLSWNSSSCPDTVSTSCVKYLTSPRTSARATVMDSAEDNGHLPPDDCYSAHERLCSGTPTRRSEKGAKHSVFPAEAPTCSDALAGSGINSPNGSDSTDGIRPTSKVGDEGPSGGKEEREESLHLLFRHHVAAVTCADRFAELLPYSHIFRECVGTYRMPATLPAPARHLLVQELQMLRREPDRLLMRNSFQWTEAAGAVSCLADTKCGAAADALHCERMDMGANASGPNSSGVRSEGHSHSHEDGSAFLASAALTAAESDTGRYSSTWAPPLPLLDPSVLLCASGTELAAQKSALLRILRMLRSLAPTWAARDDNFGFHFKAAIAARSLDSLELQSYRVVFQCLSPFDAREWSRDQLMEVLNDLDCIRLAYRRRRNLKASVARVQRLLEQPDVDPAGEVWQSTDGAAGQRHQWGPSGGVSIQTGDLGNPQGQPRVVVRGSRDTYSGQGAPNASSPTGLGPTSVTARTQQMGAFMQPVSLQQPSPTSGGGKAPPRTAGLSATWPGDREATAFVDDDGSADMQSLSAGGGTSGAASSAVSSGFARRGHSTGSTVVARRNAAAVSDATGGGKAGNSSPNDCPVRQQYAVRAAELPKIKGVFIGKKHTCWVAQWNDANGQPRQSCFNIKQHGFEKARRLAVQARQTLMGMATSKLASTPPTEAQRVAAQPVLPETPGGRETPPAQTRLPDLLFMGDATTAIAEALGNRGIQTPTAVLQPSCAKSKLEGLSATSEAQEVQGGHDASAASGSANVLRSVNPSQTKVALSGTTTPRHSPRGAPPRPASTGFPSTECVVPPVLRKPTTQQHTSGKEQMPVPALAVTGSSAQQQVLLQHQLQQQLEDQLQQLQQLQQQLLQQSSTAQETPGRQVPTLGSRGPPVPPYLNLGDSSSSALALVSSLLGGSATTSLRLPVFSDPPGAPPALRCPEGQQRQAAPKAGTLDLANDQQVVLHCAKGPRGGPAVPATVGDTDGLVIAPVGPAETHEDNGVQSCSKRKQRLLCASKPGKRTLASLAREFPSVGGVTYNVKGACWEVAVKGRDTTKIFSTRKFGGLEAAYGAAVMWKRKVDRGEQGDDDVDGPDGQEGPPDDEYLDEAEGLGGSASSAKWEAGLEADEPSRKRVVCSRPDPVVGSLGVAMQQQQFGQAVVSPTINITAVLDKNHGVQQLSRAPSV</sequence>
<dbReference type="Pfam" id="PF14733">
    <property type="entry name" value="ACDC"/>
    <property type="match status" value="1"/>
</dbReference>
<evidence type="ECO:0000256" key="5">
    <source>
        <dbReference type="ARBA" id="ARBA00023242"/>
    </source>
</evidence>
<feature type="domain" description="AP2-coincident C-terminal" evidence="8">
    <location>
        <begin position="620"/>
        <end position="678"/>
    </location>
</feature>
<evidence type="ECO:0000256" key="3">
    <source>
        <dbReference type="ARBA" id="ARBA00023125"/>
    </source>
</evidence>
<name>U6GTI5_EIMAC</name>
<feature type="compositionally biased region" description="Polar residues" evidence="6">
    <location>
        <begin position="1253"/>
        <end position="1273"/>
    </location>
</feature>
<feature type="region of interest" description="Disordered" evidence="6">
    <location>
        <begin position="982"/>
        <end position="1059"/>
    </location>
</feature>
<dbReference type="Gene3D" id="1.20.5.2050">
    <property type="match status" value="1"/>
</dbReference>
<dbReference type="Proteomes" id="UP000018050">
    <property type="component" value="Unassembled WGS sequence"/>
</dbReference>
<evidence type="ECO:0000256" key="4">
    <source>
        <dbReference type="ARBA" id="ARBA00023163"/>
    </source>
</evidence>
<evidence type="ECO:0000313" key="9">
    <source>
        <dbReference type="EMBL" id="CDI83490.1"/>
    </source>
</evidence>
<keyword evidence="5" id="KW-0539">Nucleus</keyword>
<feature type="region of interest" description="Disordered" evidence="6">
    <location>
        <begin position="455"/>
        <end position="490"/>
    </location>
</feature>
<feature type="region of interest" description="Disordered" evidence="6">
    <location>
        <begin position="1411"/>
        <end position="1435"/>
    </location>
</feature>
<gene>
    <name evidence="9" type="ORF">EAH_00039510</name>
</gene>
<feature type="compositionally biased region" description="Low complexity" evidence="6">
    <location>
        <begin position="1241"/>
        <end position="1251"/>
    </location>
</feature>
<feature type="region of interest" description="Disordered" evidence="6">
    <location>
        <begin position="1568"/>
        <end position="1619"/>
    </location>
</feature>
<feature type="region of interest" description="Disordered" evidence="6">
    <location>
        <begin position="1232"/>
        <end position="1297"/>
    </location>
</feature>
<dbReference type="GO" id="GO:0005634">
    <property type="term" value="C:nucleus"/>
    <property type="evidence" value="ECO:0007669"/>
    <property type="project" value="UniProtKB-SubCell"/>
</dbReference>
<evidence type="ECO:0000256" key="6">
    <source>
        <dbReference type="SAM" id="MobiDB-lite"/>
    </source>
</evidence>
<reference evidence="9" key="1">
    <citation type="submission" date="2013-10" db="EMBL/GenBank/DDBJ databases">
        <title>Genomic analysis of the causative agents of coccidiosis in chickens.</title>
        <authorList>
            <person name="Reid A.J."/>
            <person name="Blake D."/>
            <person name="Billington K."/>
            <person name="Browne H."/>
            <person name="Dunn M."/>
            <person name="Hung S."/>
            <person name="Kawahara F."/>
            <person name="Miranda-Saavedra D."/>
            <person name="Mourier T."/>
            <person name="Nagra H."/>
            <person name="Otto T.D."/>
            <person name="Rawlings N."/>
            <person name="Sanchez A."/>
            <person name="Sanders M."/>
            <person name="Subramaniam C."/>
            <person name="Tay Y."/>
            <person name="Dear P."/>
            <person name="Doerig C."/>
            <person name="Gruber A."/>
            <person name="Parkinson J."/>
            <person name="Shirley M."/>
            <person name="Wan K.L."/>
            <person name="Berriman M."/>
            <person name="Tomley F."/>
            <person name="Pain A."/>
        </authorList>
    </citation>
    <scope>NUCLEOTIDE SEQUENCE</scope>
    <source>
        <strain evidence="9">Houghton</strain>
    </source>
</reference>
<evidence type="ECO:0000259" key="8">
    <source>
        <dbReference type="Pfam" id="PF14733"/>
    </source>
</evidence>
<protein>
    <submittedName>
        <fullName evidence="9">Uncharacterized protein</fullName>
    </submittedName>
</protein>
<keyword evidence="10" id="KW-1185">Reference proteome</keyword>
<organism evidence="9 10">
    <name type="scientific">Eimeria acervulina</name>
    <name type="common">Coccidian parasite</name>
    <dbReference type="NCBI Taxonomy" id="5801"/>
    <lineage>
        <taxon>Eukaryota</taxon>
        <taxon>Sar</taxon>
        <taxon>Alveolata</taxon>
        <taxon>Apicomplexa</taxon>
        <taxon>Conoidasida</taxon>
        <taxon>Coccidia</taxon>
        <taxon>Eucoccidiorida</taxon>
        <taxon>Eimeriorina</taxon>
        <taxon>Eimeriidae</taxon>
        <taxon>Eimeria</taxon>
    </lineage>
</organism>
<evidence type="ECO:0000259" key="7">
    <source>
        <dbReference type="Pfam" id="PF00847"/>
    </source>
</evidence>
<keyword evidence="4" id="KW-0804">Transcription</keyword>
<feature type="compositionally biased region" description="Polar residues" evidence="6">
    <location>
        <begin position="946"/>
        <end position="967"/>
    </location>
</feature>
<comment type="subcellular location">
    <subcellularLocation>
        <location evidence="1">Nucleus</location>
    </subcellularLocation>
</comment>
<reference evidence="9" key="2">
    <citation type="submission" date="2013-10" db="EMBL/GenBank/DDBJ databases">
        <authorList>
            <person name="Aslett M."/>
        </authorList>
    </citation>
    <scope>NUCLEOTIDE SEQUENCE</scope>
    <source>
        <strain evidence="9">Houghton</strain>
    </source>
</reference>
<dbReference type="GeneID" id="25272021"/>
<feature type="compositionally biased region" description="Polar residues" evidence="6">
    <location>
        <begin position="923"/>
        <end position="935"/>
    </location>
</feature>
<proteinExistence type="predicted"/>
<keyword evidence="3" id="KW-0238">DNA-binding</keyword>
<feature type="compositionally biased region" description="Low complexity" evidence="6">
    <location>
        <begin position="1035"/>
        <end position="1046"/>
    </location>
</feature>
<evidence type="ECO:0000256" key="1">
    <source>
        <dbReference type="ARBA" id="ARBA00004123"/>
    </source>
</evidence>
<dbReference type="VEuPathDB" id="ToxoDB:EAH_00039510"/>
<evidence type="ECO:0000313" key="10">
    <source>
        <dbReference type="Proteomes" id="UP000018050"/>
    </source>
</evidence>
<feature type="region of interest" description="Disordered" evidence="6">
    <location>
        <begin position="586"/>
        <end position="622"/>
    </location>
</feature>
<dbReference type="Pfam" id="PF00847">
    <property type="entry name" value="AP2"/>
    <property type="match status" value="1"/>
</dbReference>
<dbReference type="InterPro" id="IPR001471">
    <property type="entry name" value="AP2/ERF_dom"/>
</dbReference>
<dbReference type="GO" id="GO:0003700">
    <property type="term" value="F:DNA-binding transcription factor activity"/>
    <property type="evidence" value="ECO:0007669"/>
    <property type="project" value="InterPro"/>
</dbReference>
<dbReference type="GO" id="GO:0003677">
    <property type="term" value="F:DNA binding"/>
    <property type="evidence" value="ECO:0007669"/>
    <property type="project" value="UniProtKB-KW"/>
</dbReference>
<dbReference type="OrthoDB" id="346034at2759"/>